<comment type="cofactor">
    <cofactor evidence="2">
        <name>Mg(2+)</name>
        <dbReference type="ChEBI" id="CHEBI:18420"/>
    </cofactor>
</comment>
<dbReference type="PROSITE" id="PS00369">
    <property type="entry name" value="PTS_HPR_HIS"/>
    <property type="match status" value="1"/>
</dbReference>
<dbReference type="GO" id="GO:0005737">
    <property type="term" value="C:cytoplasm"/>
    <property type="evidence" value="ECO:0007669"/>
    <property type="project" value="UniProtKB-SubCell"/>
</dbReference>
<dbReference type="PRINTS" id="PR00107">
    <property type="entry name" value="PHOSPHOCPHPR"/>
</dbReference>
<evidence type="ECO:0000256" key="11">
    <source>
        <dbReference type="ARBA" id="ARBA00022723"/>
    </source>
</evidence>
<proteinExistence type="inferred from homology"/>
<keyword evidence="10" id="KW-0598">Phosphotransferase system</keyword>
<dbReference type="SUPFAM" id="SSF51261">
    <property type="entry name" value="Duplicated hybrid motif"/>
    <property type="match status" value="1"/>
</dbReference>
<dbReference type="PANTHER" id="PTHR46244:SF6">
    <property type="entry name" value="PHOSPHOENOLPYRUVATE-PROTEIN PHOSPHOTRANSFERASE"/>
    <property type="match status" value="1"/>
</dbReference>
<evidence type="ECO:0000256" key="9">
    <source>
        <dbReference type="ARBA" id="ARBA00022679"/>
    </source>
</evidence>
<evidence type="ECO:0000256" key="2">
    <source>
        <dbReference type="ARBA" id="ARBA00001946"/>
    </source>
</evidence>
<dbReference type="EMBL" id="CP098827">
    <property type="protein sequence ID" value="XBO69845.1"/>
    <property type="molecule type" value="Genomic_DNA"/>
</dbReference>
<keyword evidence="6" id="KW-0813">Transport</keyword>
<dbReference type="InterPro" id="IPR035895">
    <property type="entry name" value="HPr-like_sf"/>
</dbReference>
<evidence type="ECO:0000256" key="1">
    <source>
        <dbReference type="ARBA" id="ARBA00000683"/>
    </source>
</evidence>
<dbReference type="InterPro" id="IPR001020">
    <property type="entry name" value="PTS_HPr_His_P_site"/>
</dbReference>
<dbReference type="PROSITE" id="PS51093">
    <property type="entry name" value="PTS_EIIA_TYPE_1"/>
    <property type="match status" value="1"/>
</dbReference>
<keyword evidence="11" id="KW-0479">Metal-binding</keyword>
<dbReference type="InterPro" id="IPR006318">
    <property type="entry name" value="PTS_EI-like"/>
</dbReference>
<keyword evidence="13" id="KW-0460">Magnesium</keyword>
<sequence length="857" mass="89986">MTSSNVTLVAPVKGVVVPLADVPDPVFAEGTLGQGIALDPLGGCLHAPCAGEVIQCARTHHAFTIKSDEGVEVLVHLGLDTVALEGKGIEPCVSLGQRIEAGEPLCYFDVDQLVCEAVSLVTPLVVLDAGGREWVSLDLRAGDIVQRGDPLVVLGPERLADDVTDEEGGDDQALERSLVLAIESGLHARPAARLRAIARDHQVSLSLLRDARTASSDSVSALMNLGLECGDEVVIRVKGRQADAALAAAMALLTTPEGHGPGQAEAATSSAAPSVDLPAGQLAGLVASAGIATGPLATLSVKLPEVPLEGLGRKLESPRLKEALERVGRQLEAARERAERSGQTAEAEVFEAHQAWLEDPDLVASSISRLEEGLSPGQAWREALDAEADRLRATGNPILIGRIADLRDLQRQVMLEFSEGEGSGFGDITPGAIVVAEDLTPSTFVDLCALAPAGICLAAGGTTSHVAIMARARGLPCLVAMGGGLMEATESCLDRAVVLDADNGRLELEPDQARRDQVVADIAARQARAEEERAEAHLEVVTRDNHMVEVAANIGSAEEARQASDCGADGVGLMRSEFLFLGRGAAPDEDAQRQEYQASVDALGSRPVIIRTLDIGADKQLPYLTLPTVPNPALGVRGMRLWQTQPALLDTQLKALLGVKPLRHLRIMVPMVSDASELEWVRERMEALAAEMRLTELPLLGAMIEVPSAALCSAAMAKVADFLSIGTNDLTQYGLAMDREDPQLAAQADVLHPGVLRLIQATLSGTANRCPVGVCGAAAGDDLAGPLLVAMGVSELSVEPSRIASVKARLRRLDAAVIAREIDTLLAMPDAASVRKALAPLVDAALDVEPTPERILT</sequence>
<dbReference type="Pfam" id="PF00381">
    <property type="entry name" value="PTS-HPr"/>
    <property type="match status" value="1"/>
</dbReference>
<evidence type="ECO:0000256" key="12">
    <source>
        <dbReference type="ARBA" id="ARBA00022777"/>
    </source>
</evidence>
<keyword evidence="8" id="KW-0762">Sugar transport</keyword>
<comment type="subcellular location">
    <subcellularLocation>
        <location evidence="3">Cytoplasm</location>
    </subcellularLocation>
</comment>
<keyword evidence="9 16" id="KW-0808">Transferase</keyword>
<dbReference type="InterPro" id="IPR050499">
    <property type="entry name" value="PEP-utilizing_PTS_enzyme"/>
</dbReference>
<dbReference type="PANTHER" id="PTHR46244">
    <property type="entry name" value="PHOSPHOENOLPYRUVATE-PROTEIN PHOSPHOTRANSFERASE"/>
    <property type="match status" value="1"/>
</dbReference>
<dbReference type="Pfam" id="PF00391">
    <property type="entry name" value="PEP-utilizers"/>
    <property type="match status" value="1"/>
</dbReference>
<dbReference type="Gene3D" id="1.10.274.10">
    <property type="entry name" value="PtsI, HPr-binding domain"/>
    <property type="match status" value="1"/>
</dbReference>
<evidence type="ECO:0000259" key="14">
    <source>
        <dbReference type="PROSITE" id="PS51093"/>
    </source>
</evidence>
<evidence type="ECO:0000259" key="15">
    <source>
        <dbReference type="PROSITE" id="PS51350"/>
    </source>
</evidence>
<dbReference type="InterPro" id="IPR000032">
    <property type="entry name" value="HPr-like"/>
</dbReference>
<dbReference type="InterPro" id="IPR001127">
    <property type="entry name" value="PTS_EIIA_1_perm"/>
</dbReference>
<evidence type="ECO:0000256" key="7">
    <source>
        <dbReference type="ARBA" id="ARBA00022490"/>
    </source>
</evidence>
<protein>
    <recommendedName>
        <fullName evidence="5">phosphoenolpyruvate--protein phosphotransferase</fullName>
        <ecNumber evidence="5">2.7.3.9</ecNumber>
    </recommendedName>
</protein>
<dbReference type="PRINTS" id="PR01736">
    <property type="entry name" value="PHPHTRNFRASE"/>
</dbReference>
<evidence type="ECO:0000256" key="13">
    <source>
        <dbReference type="ARBA" id="ARBA00022842"/>
    </source>
</evidence>
<evidence type="ECO:0000313" key="16">
    <source>
        <dbReference type="EMBL" id="XBO69845.1"/>
    </source>
</evidence>
<gene>
    <name evidence="16" type="primary">ptsP</name>
    <name evidence="16" type="ORF">NFG58_14590</name>
</gene>
<dbReference type="GO" id="GO:0009401">
    <property type="term" value="P:phosphoenolpyruvate-dependent sugar phosphotransferase system"/>
    <property type="evidence" value="ECO:0007669"/>
    <property type="project" value="UniProtKB-KW"/>
</dbReference>
<dbReference type="GO" id="GO:0046872">
    <property type="term" value="F:metal ion binding"/>
    <property type="evidence" value="ECO:0007669"/>
    <property type="project" value="UniProtKB-KW"/>
</dbReference>
<dbReference type="SUPFAM" id="SSF55594">
    <property type="entry name" value="HPr-like"/>
    <property type="match status" value="1"/>
</dbReference>
<dbReference type="InterPro" id="IPR036637">
    <property type="entry name" value="Phosphohistidine_dom_sf"/>
</dbReference>
<dbReference type="InterPro" id="IPR000121">
    <property type="entry name" value="PEP_util_C"/>
</dbReference>
<dbReference type="Gene3D" id="2.70.70.10">
    <property type="entry name" value="Glucose Permease (Domain IIA)"/>
    <property type="match status" value="1"/>
</dbReference>
<dbReference type="InterPro" id="IPR008731">
    <property type="entry name" value="PTS_EIN"/>
</dbReference>
<dbReference type="InterPro" id="IPR040442">
    <property type="entry name" value="Pyrv_kinase-like_dom_sf"/>
</dbReference>
<dbReference type="CDD" id="cd00367">
    <property type="entry name" value="PTS-HPr_like"/>
    <property type="match status" value="1"/>
</dbReference>
<dbReference type="AlphaFoldDB" id="A0AAU7KDW1"/>
<comment type="catalytic activity">
    <reaction evidence="1">
        <text>L-histidyl-[protein] + phosphoenolpyruvate = N(pros)-phospho-L-histidyl-[protein] + pyruvate</text>
        <dbReference type="Rhea" id="RHEA:23880"/>
        <dbReference type="Rhea" id="RHEA-COMP:9745"/>
        <dbReference type="Rhea" id="RHEA-COMP:9746"/>
        <dbReference type="ChEBI" id="CHEBI:15361"/>
        <dbReference type="ChEBI" id="CHEBI:29979"/>
        <dbReference type="ChEBI" id="CHEBI:58702"/>
        <dbReference type="ChEBI" id="CHEBI:64837"/>
        <dbReference type="EC" id="2.7.3.9"/>
    </reaction>
</comment>
<dbReference type="InterPro" id="IPR008279">
    <property type="entry name" value="PEP-util_enz_mobile_dom"/>
</dbReference>
<dbReference type="Gene3D" id="3.50.30.10">
    <property type="entry name" value="Phosphohistidine domain"/>
    <property type="match status" value="1"/>
</dbReference>
<evidence type="ECO:0000256" key="3">
    <source>
        <dbReference type="ARBA" id="ARBA00004496"/>
    </source>
</evidence>
<dbReference type="SUPFAM" id="SSF52009">
    <property type="entry name" value="Phosphohistidine domain"/>
    <property type="match status" value="1"/>
</dbReference>
<dbReference type="Pfam" id="PF02896">
    <property type="entry name" value="PEP-utilizers_C"/>
    <property type="match status" value="1"/>
</dbReference>
<evidence type="ECO:0000256" key="10">
    <source>
        <dbReference type="ARBA" id="ARBA00022683"/>
    </source>
</evidence>
<dbReference type="PROSITE" id="PS51350">
    <property type="entry name" value="PTS_HPR_DOM"/>
    <property type="match status" value="1"/>
</dbReference>
<accession>A0AAU7KDW1</accession>
<dbReference type="Gene3D" id="3.30.1340.10">
    <property type="entry name" value="HPr-like"/>
    <property type="match status" value="1"/>
</dbReference>
<dbReference type="GO" id="GO:0008965">
    <property type="term" value="F:phosphoenolpyruvate-protein phosphotransferase activity"/>
    <property type="evidence" value="ECO:0007669"/>
    <property type="project" value="UniProtKB-EC"/>
</dbReference>
<dbReference type="RefSeq" id="WP_348826834.1">
    <property type="nucleotide sequence ID" value="NZ_CP098827.1"/>
</dbReference>
<dbReference type="PROSITE" id="PS00371">
    <property type="entry name" value="PTS_EIIA_TYPE_1_HIS"/>
    <property type="match status" value="1"/>
</dbReference>
<comment type="similarity">
    <text evidence="4">Belongs to the PEP-utilizing enzyme family.</text>
</comment>
<dbReference type="EC" id="2.7.3.9" evidence="5"/>
<reference evidence="16" key="1">
    <citation type="submission" date="2022-06" db="EMBL/GenBank/DDBJ databases">
        <title>A novel DMS-producing enzyme.</title>
        <authorList>
            <person name="Zhang Y."/>
        </authorList>
    </citation>
    <scope>NUCLEOTIDE SEQUENCE</scope>
    <source>
        <strain evidence="16">RT37</strain>
    </source>
</reference>
<feature type="domain" description="HPr" evidence="15">
    <location>
        <begin position="173"/>
        <end position="260"/>
    </location>
</feature>
<evidence type="ECO:0000256" key="4">
    <source>
        <dbReference type="ARBA" id="ARBA00007837"/>
    </source>
</evidence>
<dbReference type="InterPro" id="IPR015813">
    <property type="entry name" value="Pyrv/PenolPyrv_kinase-like_dom"/>
</dbReference>
<dbReference type="SUPFAM" id="SSF51621">
    <property type="entry name" value="Phosphoenolpyruvate/pyruvate domain"/>
    <property type="match status" value="1"/>
</dbReference>
<evidence type="ECO:0000256" key="8">
    <source>
        <dbReference type="ARBA" id="ARBA00022597"/>
    </source>
</evidence>
<dbReference type="SUPFAM" id="SSF47831">
    <property type="entry name" value="Enzyme I of the PEP:sugar phosphotransferase system HPr-binding (sub)domain"/>
    <property type="match status" value="1"/>
</dbReference>
<organism evidence="16">
    <name type="scientific">Halomonas sp. RT37</name>
    <dbReference type="NCBI Taxonomy" id="2950872"/>
    <lineage>
        <taxon>Bacteria</taxon>
        <taxon>Pseudomonadati</taxon>
        <taxon>Pseudomonadota</taxon>
        <taxon>Gammaproteobacteria</taxon>
        <taxon>Oceanospirillales</taxon>
        <taxon>Halomonadaceae</taxon>
        <taxon>Halomonas</taxon>
    </lineage>
</organism>
<dbReference type="GO" id="GO:0016301">
    <property type="term" value="F:kinase activity"/>
    <property type="evidence" value="ECO:0007669"/>
    <property type="project" value="UniProtKB-KW"/>
</dbReference>
<keyword evidence="7" id="KW-0963">Cytoplasm</keyword>
<evidence type="ECO:0000256" key="5">
    <source>
        <dbReference type="ARBA" id="ARBA00012232"/>
    </source>
</evidence>
<dbReference type="NCBIfam" id="TIGR01417">
    <property type="entry name" value="PTS_I_fam"/>
    <property type="match status" value="1"/>
</dbReference>
<dbReference type="Pfam" id="PF00358">
    <property type="entry name" value="PTS_EIIA_1"/>
    <property type="match status" value="1"/>
</dbReference>
<dbReference type="InterPro" id="IPR036618">
    <property type="entry name" value="PtsI_HPr-bd_sf"/>
</dbReference>
<dbReference type="Pfam" id="PF05524">
    <property type="entry name" value="PEP-utilisers_N"/>
    <property type="match status" value="1"/>
</dbReference>
<dbReference type="Gene3D" id="3.20.20.60">
    <property type="entry name" value="Phosphoenolpyruvate-binding domains"/>
    <property type="match status" value="1"/>
</dbReference>
<name>A0AAU7KDW1_9GAMM</name>
<evidence type="ECO:0000256" key="6">
    <source>
        <dbReference type="ARBA" id="ARBA00022448"/>
    </source>
</evidence>
<dbReference type="NCBIfam" id="TIGR00830">
    <property type="entry name" value="PTBA"/>
    <property type="match status" value="1"/>
</dbReference>
<dbReference type="InterPro" id="IPR011055">
    <property type="entry name" value="Dup_hybrid_motif"/>
</dbReference>
<feature type="domain" description="PTS EIIA type-1" evidence="14">
    <location>
        <begin position="24"/>
        <end position="128"/>
    </location>
</feature>
<keyword evidence="12" id="KW-0418">Kinase</keyword>